<dbReference type="InterPro" id="IPR011992">
    <property type="entry name" value="EF-hand-dom_pair"/>
</dbReference>
<evidence type="ECO:0000256" key="1">
    <source>
        <dbReference type="SAM" id="MobiDB-lite"/>
    </source>
</evidence>
<dbReference type="Gene3D" id="1.10.238.10">
    <property type="entry name" value="EF-hand"/>
    <property type="match status" value="1"/>
</dbReference>
<dbReference type="EMBL" id="CAUYUJ010019242">
    <property type="protein sequence ID" value="CAK0889617.1"/>
    <property type="molecule type" value="Genomic_DNA"/>
</dbReference>
<feature type="region of interest" description="Disordered" evidence="1">
    <location>
        <begin position="1"/>
        <end position="44"/>
    </location>
</feature>
<comment type="caution">
    <text evidence="3">The sequence shown here is derived from an EMBL/GenBank/DDBJ whole genome shotgun (WGS) entry which is preliminary data.</text>
</comment>
<feature type="compositionally biased region" description="Basic and acidic residues" evidence="1">
    <location>
        <begin position="16"/>
        <end position="41"/>
    </location>
</feature>
<feature type="domain" description="EF-hand" evidence="2">
    <location>
        <begin position="237"/>
        <end position="272"/>
    </location>
</feature>
<protein>
    <recommendedName>
        <fullName evidence="2">EF-hand domain-containing protein</fullName>
    </recommendedName>
</protein>
<dbReference type="Proteomes" id="UP001189429">
    <property type="component" value="Unassembled WGS sequence"/>
</dbReference>
<sequence>MMEARRKAAADAAQKLQEEKARSLEMQKRQQEMMMEKRKQQEASAKITAVVARVRQATPDNLEEMQKQLEEVQKELENCGPHREKLQAECDSALKQAIEQVGGAKDKVKETENTLETIVKHVGFAEVRLQSFHKDVENLPIARALKLEEDLQKYIQDARTKIGVIQKQIATLTEGVPERLHLFISNSAADMSTKAETLEPRLKAAEEPAQKARDAVADLVAQLEDEVSGLIKYHQRIKRLDNDSLFAEVDTKKDNKVDKAEFCKFFSCCEKDPVVANAGSGNDASGKKRALTKWPGEEELDVVFKRIEQDAEGYISRSIFLKFLAEYMKVVKATAITSEMGMKGQTLRRVLPGEAVEVLEGPVRDDLVQTLRIRARTLTDSLEGWVTIESNTGSAFLVEGGKVFKFKVGEKGTMFTDDFKYKIRVSNRKLKEGEVMESRDCAQKDELSGLMRMKVTLKSNGKQGWVTVVGNQNQVFVHPTL</sequence>
<dbReference type="PROSITE" id="PS50222">
    <property type="entry name" value="EF_HAND_2"/>
    <property type="match status" value="1"/>
</dbReference>
<evidence type="ECO:0000313" key="3">
    <source>
        <dbReference type="EMBL" id="CAK0889617.1"/>
    </source>
</evidence>
<dbReference type="SUPFAM" id="SSF47473">
    <property type="entry name" value="EF-hand"/>
    <property type="match status" value="1"/>
</dbReference>
<name>A0ABN9WS72_9DINO</name>
<organism evidence="3 4">
    <name type="scientific">Prorocentrum cordatum</name>
    <dbReference type="NCBI Taxonomy" id="2364126"/>
    <lineage>
        <taxon>Eukaryota</taxon>
        <taxon>Sar</taxon>
        <taxon>Alveolata</taxon>
        <taxon>Dinophyceae</taxon>
        <taxon>Prorocentrales</taxon>
        <taxon>Prorocentraceae</taxon>
        <taxon>Prorocentrum</taxon>
    </lineage>
</organism>
<dbReference type="Pfam" id="PF13833">
    <property type="entry name" value="EF-hand_8"/>
    <property type="match status" value="1"/>
</dbReference>
<accession>A0ABN9WS72</accession>
<gene>
    <name evidence="3" type="ORF">PCOR1329_LOCUS70108</name>
</gene>
<evidence type="ECO:0000259" key="2">
    <source>
        <dbReference type="PROSITE" id="PS50222"/>
    </source>
</evidence>
<reference evidence="3" key="1">
    <citation type="submission" date="2023-10" db="EMBL/GenBank/DDBJ databases">
        <authorList>
            <person name="Chen Y."/>
            <person name="Shah S."/>
            <person name="Dougan E. K."/>
            <person name="Thang M."/>
            <person name="Chan C."/>
        </authorList>
    </citation>
    <scope>NUCLEOTIDE SEQUENCE [LARGE SCALE GENOMIC DNA]</scope>
</reference>
<proteinExistence type="predicted"/>
<evidence type="ECO:0000313" key="4">
    <source>
        <dbReference type="Proteomes" id="UP001189429"/>
    </source>
</evidence>
<dbReference type="InterPro" id="IPR002048">
    <property type="entry name" value="EF_hand_dom"/>
</dbReference>
<keyword evidence="4" id="KW-1185">Reference proteome</keyword>